<keyword evidence="5" id="KW-0732">Signal</keyword>
<feature type="transmembrane region" description="Helical" evidence="14">
    <location>
        <begin position="101"/>
        <end position="119"/>
    </location>
</feature>
<protein>
    <recommendedName>
        <fullName evidence="17">Glypican 6</fullName>
    </recommendedName>
</protein>
<name>A0ABD0PP35_CIRMR</name>
<evidence type="ECO:0008006" key="17">
    <source>
        <dbReference type="Google" id="ProtNLM"/>
    </source>
</evidence>
<evidence type="ECO:0000256" key="6">
    <source>
        <dbReference type="ARBA" id="ARBA00022974"/>
    </source>
</evidence>
<evidence type="ECO:0000256" key="8">
    <source>
        <dbReference type="ARBA" id="ARBA00023180"/>
    </source>
</evidence>
<organism evidence="15 16">
    <name type="scientific">Cirrhinus mrigala</name>
    <name type="common">Mrigala</name>
    <dbReference type="NCBI Taxonomy" id="683832"/>
    <lineage>
        <taxon>Eukaryota</taxon>
        <taxon>Metazoa</taxon>
        <taxon>Chordata</taxon>
        <taxon>Craniata</taxon>
        <taxon>Vertebrata</taxon>
        <taxon>Euteleostomi</taxon>
        <taxon>Actinopterygii</taxon>
        <taxon>Neopterygii</taxon>
        <taxon>Teleostei</taxon>
        <taxon>Ostariophysi</taxon>
        <taxon>Cypriniformes</taxon>
        <taxon>Cyprinidae</taxon>
        <taxon>Labeoninae</taxon>
        <taxon>Labeonini</taxon>
        <taxon>Cirrhinus</taxon>
    </lineage>
</organism>
<proteinExistence type="inferred from homology"/>
<accession>A0ABD0PP35</accession>
<evidence type="ECO:0000256" key="11">
    <source>
        <dbReference type="RuleBase" id="RU003518"/>
    </source>
</evidence>
<evidence type="ECO:0000313" key="16">
    <source>
        <dbReference type="Proteomes" id="UP001529510"/>
    </source>
</evidence>
<keyword evidence="8" id="KW-0325">Glycoprotein</keyword>
<comment type="caution">
    <text evidence="15">The sequence shown here is derived from an EMBL/GenBank/DDBJ whole genome shotgun (WGS) entry which is preliminary data.</text>
</comment>
<dbReference type="PANTHER" id="PTHR10822">
    <property type="entry name" value="GLYPICAN"/>
    <property type="match status" value="1"/>
</dbReference>
<keyword evidence="10 12" id="KW-0449">Lipoprotein</keyword>
<dbReference type="Proteomes" id="UP001529510">
    <property type="component" value="Unassembled WGS sequence"/>
</dbReference>
<feature type="non-terminal residue" evidence="15">
    <location>
        <position position="1"/>
    </location>
</feature>
<evidence type="ECO:0000256" key="9">
    <source>
        <dbReference type="ARBA" id="ARBA00023207"/>
    </source>
</evidence>
<evidence type="ECO:0000256" key="7">
    <source>
        <dbReference type="ARBA" id="ARBA00023136"/>
    </source>
</evidence>
<evidence type="ECO:0000256" key="14">
    <source>
        <dbReference type="SAM" id="Phobius"/>
    </source>
</evidence>
<keyword evidence="9 12" id="KW-0357">Heparan sulfate</keyword>
<evidence type="ECO:0000256" key="12">
    <source>
        <dbReference type="RuleBase" id="RU003519"/>
    </source>
</evidence>
<evidence type="ECO:0000256" key="2">
    <source>
        <dbReference type="ARBA" id="ARBA00010260"/>
    </source>
</evidence>
<keyword evidence="7 12" id="KW-0472">Membrane</keyword>
<comment type="function">
    <text evidence="12">Cell surface proteoglycan.</text>
</comment>
<evidence type="ECO:0000256" key="13">
    <source>
        <dbReference type="SAM" id="MobiDB-lite"/>
    </source>
</evidence>
<evidence type="ECO:0000256" key="4">
    <source>
        <dbReference type="ARBA" id="ARBA00022622"/>
    </source>
</evidence>
<dbReference type="EMBL" id="JAMKFB020000014">
    <property type="protein sequence ID" value="KAL0175800.1"/>
    <property type="molecule type" value="Genomic_DNA"/>
</dbReference>
<comment type="similarity">
    <text evidence="2 11">Belongs to the glypican family.</text>
</comment>
<evidence type="ECO:0000256" key="1">
    <source>
        <dbReference type="ARBA" id="ARBA00004609"/>
    </source>
</evidence>
<keyword evidence="4 12" id="KW-0336">GPI-anchor</keyword>
<keyword evidence="14" id="KW-1133">Transmembrane helix</keyword>
<evidence type="ECO:0000256" key="10">
    <source>
        <dbReference type="ARBA" id="ARBA00023288"/>
    </source>
</evidence>
<evidence type="ECO:0000256" key="3">
    <source>
        <dbReference type="ARBA" id="ARBA00022475"/>
    </source>
</evidence>
<dbReference type="InterPro" id="IPR001863">
    <property type="entry name" value="Glypican"/>
</dbReference>
<reference evidence="15 16" key="1">
    <citation type="submission" date="2024-05" db="EMBL/GenBank/DDBJ databases">
        <title>Genome sequencing and assembly of Indian major carp, Cirrhinus mrigala (Hamilton, 1822).</title>
        <authorList>
            <person name="Mohindra V."/>
            <person name="Chowdhury L.M."/>
            <person name="Lal K."/>
            <person name="Jena J.K."/>
        </authorList>
    </citation>
    <scope>NUCLEOTIDE SEQUENCE [LARGE SCALE GENOMIC DNA]</scope>
    <source>
        <strain evidence="15">CM1030</strain>
        <tissue evidence="15">Blood</tissue>
    </source>
</reference>
<keyword evidence="14" id="KW-0812">Transmembrane</keyword>
<gene>
    <name evidence="15" type="ORF">M9458_028130</name>
</gene>
<feature type="compositionally biased region" description="Polar residues" evidence="13">
    <location>
        <begin position="90"/>
        <end position="99"/>
    </location>
</feature>
<dbReference type="Pfam" id="PF01153">
    <property type="entry name" value="Glypican"/>
    <property type="match status" value="1"/>
</dbReference>
<dbReference type="AlphaFoldDB" id="A0ABD0PP35"/>
<comment type="subcellular location">
    <subcellularLocation>
        <location evidence="1 12">Cell membrane</location>
        <topology evidence="1 12">Lipid-anchor</topology>
        <topology evidence="1 12">GPI-anchor</topology>
    </subcellularLocation>
</comment>
<evidence type="ECO:0000256" key="5">
    <source>
        <dbReference type="ARBA" id="ARBA00022729"/>
    </source>
</evidence>
<keyword evidence="3" id="KW-1003">Cell membrane</keyword>
<keyword evidence="16" id="KW-1185">Reference proteome</keyword>
<evidence type="ECO:0000313" key="15">
    <source>
        <dbReference type="EMBL" id="KAL0175800.1"/>
    </source>
</evidence>
<dbReference type="PANTHER" id="PTHR10822:SF25">
    <property type="entry name" value="GLYPICAN-4"/>
    <property type="match status" value="1"/>
</dbReference>
<feature type="compositionally biased region" description="Low complexity" evidence="13">
    <location>
        <begin position="49"/>
        <end position="61"/>
    </location>
</feature>
<feature type="region of interest" description="Disordered" evidence="13">
    <location>
        <begin position="47"/>
        <end position="99"/>
    </location>
</feature>
<dbReference type="GO" id="GO:0098552">
    <property type="term" value="C:side of membrane"/>
    <property type="evidence" value="ECO:0007669"/>
    <property type="project" value="UniProtKB-KW"/>
</dbReference>
<keyword evidence="6 12" id="KW-0654">Proteoglycan</keyword>
<dbReference type="GO" id="GO:0005886">
    <property type="term" value="C:plasma membrane"/>
    <property type="evidence" value="ECO:0007669"/>
    <property type="project" value="UniProtKB-SubCell"/>
</dbReference>
<sequence length="123" mass="13078">NGLANQVSNPDVEVDITKPDQMIRRQIAVLKEMTSRLKAAYTGTDITISEDTGSGEESGSGCDSPTCDSDGDIYFSTPAPAKPRIINIQPDRQPSSSGTRLASFSLTLAVTALLLALITPHTR</sequence>